<keyword evidence="6" id="KW-1185">Reference proteome</keyword>
<comment type="similarity">
    <text evidence="1">Belongs to the 'phage' integrase family.</text>
</comment>
<dbReference type="SUPFAM" id="SSF56349">
    <property type="entry name" value="DNA breaking-rejoining enzymes"/>
    <property type="match status" value="1"/>
</dbReference>
<proteinExistence type="inferred from homology"/>
<evidence type="ECO:0000259" key="4">
    <source>
        <dbReference type="PROSITE" id="PS51898"/>
    </source>
</evidence>
<keyword evidence="3" id="KW-0233">DNA recombination</keyword>
<dbReference type="PANTHER" id="PTHR30349:SF64">
    <property type="entry name" value="PROPHAGE INTEGRASE INTD-RELATED"/>
    <property type="match status" value="1"/>
</dbReference>
<dbReference type="PANTHER" id="PTHR30349">
    <property type="entry name" value="PHAGE INTEGRASE-RELATED"/>
    <property type="match status" value="1"/>
</dbReference>
<protein>
    <submittedName>
        <fullName evidence="5">Site-specific integrase</fullName>
    </submittedName>
</protein>
<dbReference type="InterPro" id="IPR010998">
    <property type="entry name" value="Integrase_recombinase_N"/>
</dbReference>
<evidence type="ECO:0000313" key="6">
    <source>
        <dbReference type="Proteomes" id="UP001185737"/>
    </source>
</evidence>
<dbReference type="Gene3D" id="1.10.443.10">
    <property type="entry name" value="Intergrase catalytic core"/>
    <property type="match status" value="1"/>
</dbReference>
<name>A0ABU4CIX5_RHOJO</name>
<feature type="domain" description="Tyr recombinase" evidence="4">
    <location>
        <begin position="62"/>
        <end position="246"/>
    </location>
</feature>
<evidence type="ECO:0000256" key="1">
    <source>
        <dbReference type="ARBA" id="ARBA00008857"/>
    </source>
</evidence>
<reference evidence="5 6" key="1">
    <citation type="submission" date="2023-10" db="EMBL/GenBank/DDBJ databases">
        <title>Development of a sustainable strategy for remediation of hydrocarbon-contaminated territories based on the waste exchange concept.</title>
        <authorList>
            <person name="Krivoruchko A."/>
        </authorList>
    </citation>
    <scope>NUCLEOTIDE SEQUENCE [LARGE SCALE GENOMIC DNA]</scope>
    <source>
        <strain evidence="5 6">IEGM 60</strain>
    </source>
</reference>
<dbReference type="Proteomes" id="UP001185737">
    <property type="component" value="Unassembled WGS sequence"/>
</dbReference>
<comment type="caution">
    <text evidence="5">The sequence shown here is derived from an EMBL/GenBank/DDBJ whole genome shotgun (WGS) entry which is preliminary data.</text>
</comment>
<dbReference type="InterPro" id="IPR011010">
    <property type="entry name" value="DNA_brk_join_enz"/>
</dbReference>
<dbReference type="Gene3D" id="1.10.150.130">
    <property type="match status" value="1"/>
</dbReference>
<dbReference type="InterPro" id="IPR002104">
    <property type="entry name" value="Integrase_catalytic"/>
</dbReference>
<dbReference type="EMBL" id="JAWLKA010000013">
    <property type="protein sequence ID" value="MDV6283262.1"/>
    <property type="molecule type" value="Genomic_DNA"/>
</dbReference>
<dbReference type="InterPro" id="IPR050090">
    <property type="entry name" value="Tyrosine_recombinase_XerCD"/>
</dbReference>
<dbReference type="CDD" id="cd01189">
    <property type="entry name" value="INT_ICEBs1_C_like"/>
    <property type="match status" value="1"/>
</dbReference>
<keyword evidence="2" id="KW-0238">DNA-binding</keyword>
<dbReference type="PROSITE" id="PS51898">
    <property type="entry name" value="TYR_RECOMBINASE"/>
    <property type="match status" value="1"/>
</dbReference>
<dbReference type="InterPro" id="IPR013762">
    <property type="entry name" value="Integrase-like_cat_sf"/>
</dbReference>
<dbReference type="RefSeq" id="WP_317569562.1">
    <property type="nucleotide sequence ID" value="NZ_JAWLKA010000013.1"/>
</dbReference>
<organism evidence="5 6">
    <name type="scientific">Rhodococcus jostii</name>
    <dbReference type="NCBI Taxonomy" id="132919"/>
    <lineage>
        <taxon>Bacteria</taxon>
        <taxon>Bacillati</taxon>
        <taxon>Actinomycetota</taxon>
        <taxon>Actinomycetes</taxon>
        <taxon>Mycobacteriales</taxon>
        <taxon>Nocardiaceae</taxon>
        <taxon>Rhodococcus</taxon>
    </lineage>
</organism>
<evidence type="ECO:0000256" key="2">
    <source>
        <dbReference type="ARBA" id="ARBA00023125"/>
    </source>
</evidence>
<sequence>MTDIDLDAVEQWIATMNWTSGATVVIRDYGVLAGILDSAVKARRIARNPARGVDNLPRKQSKSRVYLTHDQVDQLAGAAGEHRILVYVLAYCGLRWGEAIGLRVKHLDLLRRRLAVTENAVQVDNVVHVGTPKSHQSRSVPVPPFLVVELARQCEGRGRDDLVFPGPAGQHLRRPVSTTGWFTRAVEKSGIPRVTPHDLRHTAASLAVSAGVNVKALQRMLGHASAAMTLDTYADLFDSDLDAIGTALDHARSAASVGKVWAEPPAGI</sequence>
<evidence type="ECO:0000313" key="5">
    <source>
        <dbReference type="EMBL" id="MDV6283262.1"/>
    </source>
</evidence>
<dbReference type="Pfam" id="PF00589">
    <property type="entry name" value="Phage_integrase"/>
    <property type="match status" value="1"/>
</dbReference>
<gene>
    <name evidence="5" type="ORF">R3Q59_22455</name>
</gene>
<evidence type="ECO:0000256" key="3">
    <source>
        <dbReference type="ARBA" id="ARBA00023172"/>
    </source>
</evidence>
<accession>A0ABU4CIX5</accession>